<comment type="caution">
    <text evidence="3">The sequence shown here is derived from an EMBL/GenBank/DDBJ whole genome shotgun (WGS) entry which is preliminary data.</text>
</comment>
<dbReference type="EMBL" id="DTDH01000206">
    <property type="protein sequence ID" value="HGT99230.1"/>
    <property type="molecule type" value="Genomic_DNA"/>
</dbReference>
<dbReference type="EMBL" id="DTAU01000010">
    <property type="protein sequence ID" value="HFQ78141.1"/>
    <property type="molecule type" value="Genomic_DNA"/>
</dbReference>
<protein>
    <recommendedName>
        <fullName evidence="4">PD-(D/E)XK endonuclease-like domain-containing protein</fullName>
    </recommendedName>
</protein>
<dbReference type="AlphaFoldDB" id="A0A7J3N0L4"/>
<dbReference type="InterPro" id="IPR011604">
    <property type="entry name" value="PDDEXK-like_dom_sf"/>
</dbReference>
<dbReference type="Gene3D" id="3.90.320.10">
    <property type="match status" value="1"/>
</dbReference>
<name>A0A7J3N0L4_9CREN</name>
<comment type="cofactor">
    <cofactor evidence="1">
        <name>Mn(2+)</name>
        <dbReference type="ChEBI" id="CHEBI:29035"/>
    </cofactor>
</comment>
<gene>
    <name evidence="2" type="ORF">ENT99_00360</name>
    <name evidence="3" type="ORF">ENU64_07385</name>
</gene>
<accession>A0A7J3N0L4</accession>
<sequence length="73" mass="8715">MKEKIGMQFDSVHIDQRFTDDEIVAELKKLLDVAKGEIDPNTKCYAQYDWECKYCYFRYLCPSSCQEHKSRKP</sequence>
<evidence type="ECO:0008006" key="4">
    <source>
        <dbReference type="Google" id="ProtNLM"/>
    </source>
</evidence>
<evidence type="ECO:0000313" key="3">
    <source>
        <dbReference type="EMBL" id="HGT99230.1"/>
    </source>
</evidence>
<evidence type="ECO:0000256" key="1">
    <source>
        <dbReference type="ARBA" id="ARBA00001936"/>
    </source>
</evidence>
<reference evidence="3" key="1">
    <citation type="journal article" date="2020" name="mSystems">
        <title>Genome- and Community-Level Interaction Insights into Carbon Utilization and Element Cycling Functions of Hydrothermarchaeota in Hydrothermal Sediment.</title>
        <authorList>
            <person name="Zhou Z."/>
            <person name="Liu Y."/>
            <person name="Xu W."/>
            <person name="Pan J."/>
            <person name="Luo Z.H."/>
            <person name="Li M."/>
        </authorList>
    </citation>
    <scope>NUCLEOTIDE SEQUENCE [LARGE SCALE GENOMIC DNA]</scope>
    <source>
        <strain evidence="2">SpSt-629</strain>
        <strain evidence="3">SpSt-688</strain>
    </source>
</reference>
<organism evidence="3">
    <name type="scientific">Ignisphaera aggregans</name>
    <dbReference type="NCBI Taxonomy" id="334771"/>
    <lineage>
        <taxon>Archaea</taxon>
        <taxon>Thermoproteota</taxon>
        <taxon>Thermoprotei</taxon>
        <taxon>Desulfurococcales</taxon>
        <taxon>Desulfurococcaceae</taxon>
        <taxon>Ignisphaera</taxon>
    </lineage>
</organism>
<proteinExistence type="predicted"/>
<evidence type="ECO:0000313" key="2">
    <source>
        <dbReference type="EMBL" id="HFQ78141.1"/>
    </source>
</evidence>